<dbReference type="WBParaSite" id="HPLM_0002028501-mRNA-1">
    <property type="protein sequence ID" value="HPLM_0002028501-mRNA-1"/>
    <property type="gene ID" value="HPLM_0002028501"/>
</dbReference>
<evidence type="ECO:0000313" key="3">
    <source>
        <dbReference type="Proteomes" id="UP000268014"/>
    </source>
</evidence>
<proteinExistence type="predicted"/>
<protein>
    <submittedName>
        <fullName evidence="2 4">Uncharacterized protein</fullName>
    </submittedName>
</protein>
<keyword evidence="1" id="KW-0812">Transmembrane</keyword>
<keyword evidence="1" id="KW-1133">Transmembrane helix</keyword>
<evidence type="ECO:0000313" key="2">
    <source>
        <dbReference type="EMBL" id="VDO82656.1"/>
    </source>
</evidence>
<reference evidence="2 3" key="2">
    <citation type="submission" date="2018-11" db="EMBL/GenBank/DDBJ databases">
        <authorList>
            <consortium name="Pathogen Informatics"/>
        </authorList>
    </citation>
    <scope>NUCLEOTIDE SEQUENCE [LARGE SCALE GENOMIC DNA]</scope>
    <source>
        <strain evidence="2 3">MHpl1</strain>
    </source>
</reference>
<keyword evidence="1" id="KW-0472">Membrane</keyword>
<dbReference type="Proteomes" id="UP000268014">
    <property type="component" value="Unassembled WGS sequence"/>
</dbReference>
<keyword evidence="3" id="KW-1185">Reference proteome</keyword>
<dbReference type="EMBL" id="UZAF01022037">
    <property type="protein sequence ID" value="VDO82656.1"/>
    <property type="molecule type" value="Genomic_DNA"/>
</dbReference>
<evidence type="ECO:0000313" key="4">
    <source>
        <dbReference type="WBParaSite" id="HPLM_0002028501-mRNA-1"/>
    </source>
</evidence>
<name>A0A0N4X7E3_HAEPC</name>
<accession>A0A0N4X7E3</accession>
<feature type="transmembrane region" description="Helical" evidence="1">
    <location>
        <begin position="15"/>
        <end position="33"/>
    </location>
</feature>
<evidence type="ECO:0000256" key="1">
    <source>
        <dbReference type="SAM" id="Phobius"/>
    </source>
</evidence>
<reference evidence="4" key="1">
    <citation type="submission" date="2017-02" db="UniProtKB">
        <authorList>
            <consortium name="WormBaseParasite"/>
        </authorList>
    </citation>
    <scope>IDENTIFICATION</scope>
</reference>
<gene>
    <name evidence="2" type="ORF">HPLM_LOCUS20277</name>
</gene>
<sequence length="41" mass="5254">MEELDRQILRICKKLRWFVCLHFDLIFFFTYLIQKLVWGKY</sequence>
<organism evidence="4">
    <name type="scientific">Haemonchus placei</name>
    <name type="common">Barber's pole worm</name>
    <dbReference type="NCBI Taxonomy" id="6290"/>
    <lineage>
        <taxon>Eukaryota</taxon>
        <taxon>Metazoa</taxon>
        <taxon>Ecdysozoa</taxon>
        <taxon>Nematoda</taxon>
        <taxon>Chromadorea</taxon>
        <taxon>Rhabditida</taxon>
        <taxon>Rhabditina</taxon>
        <taxon>Rhabditomorpha</taxon>
        <taxon>Strongyloidea</taxon>
        <taxon>Trichostrongylidae</taxon>
        <taxon>Haemonchus</taxon>
    </lineage>
</organism>
<dbReference type="AlphaFoldDB" id="A0A0N4X7E3"/>